<accession>A0A2P2MU41</accession>
<reference evidence="1" key="1">
    <citation type="submission" date="2018-02" db="EMBL/GenBank/DDBJ databases">
        <title>Rhizophora mucronata_Transcriptome.</title>
        <authorList>
            <person name="Meera S.P."/>
            <person name="Sreeshan A."/>
            <person name="Augustine A."/>
        </authorList>
    </citation>
    <scope>NUCLEOTIDE SEQUENCE</scope>
    <source>
        <tissue evidence="1">Leaf</tissue>
    </source>
</reference>
<evidence type="ECO:0000313" key="1">
    <source>
        <dbReference type="EMBL" id="MBX33737.1"/>
    </source>
</evidence>
<name>A0A2P2MU41_RHIMU</name>
<protein>
    <submittedName>
        <fullName evidence="1">Uncharacterized protein</fullName>
    </submittedName>
</protein>
<proteinExistence type="predicted"/>
<organism evidence="1">
    <name type="scientific">Rhizophora mucronata</name>
    <name type="common">Asiatic mangrove</name>
    <dbReference type="NCBI Taxonomy" id="61149"/>
    <lineage>
        <taxon>Eukaryota</taxon>
        <taxon>Viridiplantae</taxon>
        <taxon>Streptophyta</taxon>
        <taxon>Embryophyta</taxon>
        <taxon>Tracheophyta</taxon>
        <taxon>Spermatophyta</taxon>
        <taxon>Magnoliopsida</taxon>
        <taxon>eudicotyledons</taxon>
        <taxon>Gunneridae</taxon>
        <taxon>Pentapetalae</taxon>
        <taxon>rosids</taxon>
        <taxon>fabids</taxon>
        <taxon>Malpighiales</taxon>
        <taxon>Rhizophoraceae</taxon>
        <taxon>Rhizophora</taxon>
    </lineage>
</organism>
<dbReference type="EMBL" id="GGEC01053253">
    <property type="protein sequence ID" value="MBX33737.1"/>
    <property type="molecule type" value="Transcribed_RNA"/>
</dbReference>
<sequence>MILILSSLTQAHISCEFFVQFPGLHLPLHLYLYFCPNSNSVYN</sequence>
<dbReference type="AlphaFoldDB" id="A0A2P2MU41"/>